<sequence length="59" mass="6897">MVSDEKYNNFIVVNYWLAGELLKLFISHQRQKFSLVVSRMLAGDVDLSVLLIYTLITKY</sequence>
<reference evidence="3" key="1">
    <citation type="submission" date="2016-12" db="EMBL/GenBank/DDBJ databases">
        <authorList>
            <person name="Rodrigo-Torres L."/>
            <person name="Arahal R.D."/>
            <person name="Lucena T."/>
        </authorList>
    </citation>
    <scope>NUCLEOTIDE SEQUENCE [LARGE SCALE GENOMIC DNA]</scope>
</reference>
<proteinExistence type="predicted"/>
<protein>
    <submittedName>
        <fullName evidence="2">Uncharacterized protein</fullName>
    </submittedName>
</protein>
<evidence type="ECO:0000256" key="1">
    <source>
        <dbReference type="SAM" id="Phobius"/>
    </source>
</evidence>
<dbReference type="RefSeq" id="WP_073579252.1">
    <property type="nucleotide sequence ID" value="NZ_AP024897.1"/>
</dbReference>
<gene>
    <name evidence="2" type="ORF">VQ7734_00043</name>
</gene>
<dbReference type="AlphaFoldDB" id="A0A1M7YNZ8"/>
<keyword evidence="1" id="KW-0812">Transmembrane</keyword>
<evidence type="ECO:0000313" key="3">
    <source>
        <dbReference type="Proteomes" id="UP000184600"/>
    </source>
</evidence>
<dbReference type="EMBL" id="FRFG01000002">
    <property type="protein sequence ID" value="SHO54329.1"/>
    <property type="molecule type" value="Genomic_DNA"/>
</dbReference>
<dbReference type="STRING" id="1117707.VQ7734_00043"/>
<keyword evidence="1" id="KW-0472">Membrane</keyword>
<keyword evidence="3" id="KW-1185">Reference proteome</keyword>
<accession>A0A1M7YNZ8</accession>
<evidence type="ECO:0000313" key="2">
    <source>
        <dbReference type="EMBL" id="SHO54329.1"/>
    </source>
</evidence>
<organism evidence="2 3">
    <name type="scientific">Vibrio quintilis</name>
    <dbReference type="NCBI Taxonomy" id="1117707"/>
    <lineage>
        <taxon>Bacteria</taxon>
        <taxon>Pseudomonadati</taxon>
        <taxon>Pseudomonadota</taxon>
        <taxon>Gammaproteobacteria</taxon>
        <taxon>Vibrionales</taxon>
        <taxon>Vibrionaceae</taxon>
        <taxon>Vibrio</taxon>
    </lineage>
</organism>
<name>A0A1M7YNZ8_9VIBR</name>
<dbReference type="Proteomes" id="UP000184600">
    <property type="component" value="Unassembled WGS sequence"/>
</dbReference>
<keyword evidence="1" id="KW-1133">Transmembrane helix</keyword>
<feature type="transmembrane region" description="Helical" evidence="1">
    <location>
        <begin position="33"/>
        <end position="56"/>
    </location>
</feature>